<organism evidence="2 3">
    <name type="scientific">Gigaspora margarita</name>
    <dbReference type="NCBI Taxonomy" id="4874"/>
    <lineage>
        <taxon>Eukaryota</taxon>
        <taxon>Fungi</taxon>
        <taxon>Fungi incertae sedis</taxon>
        <taxon>Mucoromycota</taxon>
        <taxon>Glomeromycotina</taxon>
        <taxon>Glomeromycetes</taxon>
        <taxon>Diversisporales</taxon>
        <taxon>Gigasporaceae</taxon>
        <taxon>Gigaspora</taxon>
    </lineage>
</organism>
<gene>
    <name evidence="2" type="ORF">GMARGA_LOCUS44675</name>
</gene>
<keyword evidence="3" id="KW-1185">Reference proteome</keyword>
<accession>A0ABN7XPI6</accession>
<feature type="compositionally biased region" description="Low complexity" evidence="1">
    <location>
        <begin position="24"/>
        <end position="34"/>
    </location>
</feature>
<protein>
    <submittedName>
        <fullName evidence="2">739_t:CDS:1</fullName>
    </submittedName>
</protein>
<feature type="non-terminal residue" evidence="2">
    <location>
        <position position="1"/>
    </location>
</feature>
<proteinExistence type="predicted"/>
<evidence type="ECO:0000313" key="3">
    <source>
        <dbReference type="Proteomes" id="UP000789901"/>
    </source>
</evidence>
<evidence type="ECO:0000256" key="1">
    <source>
        <dbReference type="SAM" id="MobiDB-lite"/>
    </source>
</evidence>
<reference evidence="2 3" key="1">
    <citation type="submission" date="2021-06" db="EMBL/GenBank/DDBJ databases">
        <authorList>
            <person name="Kallberg Y."/>
            <person name="Tangrot J."/>
            <person name="Rosling A."/>
        </authorList>
    </citation>
    <scope>NUCLEOTIDE SEQUENCE [LARGE SCALE GENOMIC DNA]</scope>
    <source>
        <strain evidence="2 3">120-4 pot B 10/14</strain>
    </source>
</reference>
<dbReference type="EMBL" id="CAJVQB010153830">
    <property type="protein sequence ID" value="CAG8855854.1"/>
    <property type="molecule type" value="Genomic_DNA"/>
</dbReference>
<comment type="caution">
    <text evidence="2">The sequence shown here is derived from an EMBL/GenBank/DDBJ whole genome shotgun (WGS) entry which is preliminary data.</text>
</comment>
<evidence type="ECO:0000313" key="2">
    <source>
        <dbReference type="EMBL" id="CAG8855854.1"/>
    </source>
</evidence>
<sequence>DLSSQLPPNMMSLLPLPSNMMDLPSPLLPNMMDSPSPPPPNMM</sequence>
<name>A0ABN7XPI6_GIGMA</name>
<feature type="region of interest" description="Disordered" evidence="1">
    <location>
        <begin position="24"/>
        <end position="43"/>
    </location>
</feature>
<dbReference type="Proteomes" id="UP000789901">
    <property type="component" value="Unassembled WGS sequence"/>
</dbReference>
<feature type="non-terminal residue" evidence="2">
    <location>
        <position position="43"/>
    </location>
</feature>